<evidence type="ECO:0000256" key="1">
    <source>
        <dbReference type="ARBA" id="ARBA00022729"/>
    </source>
</evidence>
<protein>
    <submittedName>
        <fullName evidence="4">CRTAC1 family protein</fullName>
    </submittedName>
</protein>
<keyword evidence="1 2" id="KW-0732">Signal</keyword>
<dbReference type="InterPro" id="IPR028994">
    <property type="entry name" value="Integrin_alpha_N"/>
</dbReference>
<feature type="chain" id="PRO_5031105045" evidence="2">
    <location>
        <begin position="20"/>
        <end position="519"/>
    </location>
</feature>
<sequence length="519" mass="56066">MRIVTIVLTLSMVISFSFGQDIFQAPQKVIGSGYTNGLCWADYNGDGYPDLYVSNGVNGAPTNVNYLYLNNGDGTFTEQTSAGPIVSDDYISGGCSWGDYDNDGQIDMVVAHAFTRATDPFTNYSKISLYRNQGDSTFTSENGGDLTVEETISKSAAAFVDYDNDGFVDVFVSNAKFTGPPATTHSLYHNNQDGTFTSVSNNLTNGTSARAGFSWADFDLDGDMDVVTASGAIVQWSVLWVNTGSDFTETKLDSNQTSEGVSWVDFDNDGDLDIFFANSGDTEDAREKNVIFRNDNGTFVKVDTLLGDLTADRDLSEGASWGDYDNDGDLDVIVANADSAKGDASKFYLNNGDGTFTEHTADMFQDSSTYAYSISNADVDNDGDLDVVIGRDGKNQLYINQTSQNSSNHFLEISLVGDVAANRSAIGAIVRLKATIGGTDLWLIRDVNSQTGRGSHNDYRVHFGLGDATVADSIIVKWPGSGTQIVYTNVAADQFLTYKESDQPNAIANQDFSPKTYSL</sequence>
<dbReference type="Proteomes" id="UP000886124">
    <property type="component" value="Unassembled WGS sequence"/>
</dbReference>
<dbReference type="PANTHER" id="PTHR16026:SF0">
    <property type="entry name" value="CARTILAGE ACIDIC PROTEIN 1"/>
    <property type="match status" value="1"/>
</dbReference>
<feature type="domain" description="ASPIC/UnbV" evidence="3">
    <location>
        <begin position="425"/>
        <end position="497"/>
    </location>
</feature>
<organism evidence="4">
    <name type="scientific">Caldithrix abyssi</name>
    <dbReference type="NCBI Taxonomy" id="187145"/>
    <lineage>
        <taxon>Bacteria</taxon>
        <taxon>Pseudomonadati</taxon>
        <taxon>Calditrichota</taxon>
        <taxon>Calditrichia</taxon>
        <taxon>Calditrichales</taxon>
        <taxon>Calditrichaceae</taxon>
        <taxon>Caldithrix</taxon>
    </lineage>
</organism>
<comment type="caution">
    <text evidence="4">The sequence shown here is derived from an EMBL/GenBank/DDBJ whole genome shotgun (WGS) entry which is preliminary data.</text>
</comment>
<evidence type="ECO:0000313" key="4">
    <source>
        <dbReference type="EMBL" id="HHJ52347.1"/>
    </source>
</evidence>
<feature type="non-terminal residue" evidence="4">
    <location>
        <position position="519"/>
    </location>
</feature>
<evidence type="ECO:0000259" key="3">
    <source>
        <dbReference type="Pfam" id="PF07593"/>
    </source>
</evidence>
<dbReference type="SUPFAM" id="SSF69318">
    <property type="entry name" value="Integrin alpha N-terminal domain"/>
    <property type="match status" value="1"/>
</dbReference>
<evidence type="ECO:0000256" key="2">
    <source>
        <dbReference type="SAM" id="SignalP"/>
    </source>
</evidence>
<dbReference type="Pfam" id="PF07593">
    <property type="entry name" value="UnbV_ASPIC"/>
    <property type="match status" value="1"/>
</dbReference>
<dbReference type="InterPro" id="IPR027039">
    <property type="entry name" value="Crtac1"/>
</dbReference>
<dbReference type="AlphaFoldDB" id="A0A7V5UEE6"/>
<dbReference type="PANTHER" id="PTHR16026">
    <property type="entry name" value="CARTILAGE ACIDIC PROTEIN 1"/>
    <property type="match status" value="1"/>
</dbReference>
<dbReference type="InterPro" id="IPR011519">
    <property type="entry name" value="UnbV_ASPIC"/>
</dbReference>
<dbReference type="EMBL" id="DROD01000273">
    <property type="protein sequence ID" value="HHJ52347.1"/>
    <property type="molecule type" value="Genomic_DNA"/>
</dbReference>
<reference evidence="4" key="1">
    <citation type="journal article" date="2020" name="mSystems">
        <title>Genome- and Community-Level Interaction Insights into Carbon Utilization and Element Cycling Functions of Hydrothermarchaeota in Hydrothermal Sediment.</title>
        <authorList>
            <person name="Zhou Z."/>
            <person name="Liu Y."/>
            <person name="Xu W."/>
            <person name="Pan J."/>
            <person name="Luo Z.H."/>
            <person name="Li M."/>
        </authorList>
    </citation>
    <scope>NUCLEOTIDE SEQUENCE [LARGE SCALE GENOMIC DNA]</scope>
    <source>
        <strain evidence="4">HyVt-527</strain>
    </source>
</reference>
<dbReference type="Pfam" id="PF13517">
    <property type="entry name" value="FG-GAP_3"/>
    <property type="match status" value="4"/>
</dbReference>
<dbReference type="InterPro" id="IPR013517">
    <property type="entry name" value="FG-GAP"/>
</dbReference>
<dbReference type="Gene3D" id="2.130.10.130">
    <property type="entry name" value="Integrin alpha, N-terminal"/>
    <property type="match status" value="2"/>
</dbReference>
<name>A0A7V5UEE6_CALAY</name>
<gene>
    <name evidence="4" type="ORF">ENJ89_04060</name>
</gene>
<accession>A0A7V5UEE6</accession>
<proteinExistence type="predicted"/>
<feature type="signal peptide" evidence="2">
    <location>
        <begin position="1"/>
        <end position="19"/>
    </location>
</feature>